<sequence>MSRELTKKQLVALNDLNRDTLLDIVLTLAREHKPARDTLVNGWLSVPDDVLKRLEKAYDRETNGRVFYDYYAADGFFDALRQDIVVPLTRLVPAHFLRVEALAARMILDFERLSEQVDTSSGSWMDYLSALFDVWMAALAQQKEASPEVVARKIYALAQEDQWFEFERLADWRGELGTETLRALRELLLQDGHDDKAFILSLAIRDVEGARILFERGNISNVNAVLQLCTLLMDELRAPEAITILQALKRNTREWMLPKKEWTTLLVNALLEEGRQEEARQIAEDTFRQVPDASVWQLYLKSGGDAGQDFERYLLMAIARGGVEQTVQFLADTEHYALINDLITGRSQYALAFPQVFQSAFSFWRTLSSTLQKQGFTAGAVILRRRLAESAISTAKSQYYASAASDAKQAIDYARAAGEAGWQEETLGWLQTLHGEHFRKYALWKVMQEKIPGLQVAKQGITLAE</sequence>
<evidence type="ECO:0000313" key="1">
    <source>
        <dbReference type="EMBL" id="QYM92522.1"/>
    </source>
</evidence>
<accession>A0ABX8VXV1</accession>
<dbReference type="EMBL" id="CP040817">
    <property type="protein sequence ID" value="QYM92522.1"/>
    <property type="molecule type" value="Genomic_DNA"/>
</dbReference>
<name>A0ABX8VXV1_9GAMM</name>
<dbReference type="InterPro" id="IPR049245">
    <property type="entry name" value="DUF6880"/>
</dbReference>
<evidence type="ECO:0008006" key="3">
    <source>
        <dbReference type="Google" id="ProtNLM"/>
    </source>
</evidence>
<reference evidence="1 2" key="1">
    <citation type="submission" date="2019-06" db="EMBL/GenBank/DDBJ databases">
        <title>Complete genome of Dickeya zeae PL65.</title>
        <authorList>
            <person name="Boluk G."/>
            <person name="Arif M."/>
        </authorList>
    </citation>
    <scope>NUCLEOTIDE SEQUENCE [LARGE SCALE GENOMIC DNA]</scope>
    <source>
        <strain evidence="1 2">PL65</strain>
    </source>
</reference>
<keyword evidence="2" id="KW-1185">Reference proteome</keyword>
<dbReference type="Proteomes" id="UP000824976">
    <property type="component" value="Chromosome"/>
</dbReference>
<protein>
    <recommendedName>
        <fullName evidence="3">Zorya protein ZorC EH domain-containing protein</fullName>
    </recommendedName>
</protein>
<proteinExistence type="predicted"/>
<gene>
    <name evidence="1" type="ORF">FGI21_11905</name>
</gene>
<dbReference type="Pfam" id="PF21810">
    <property type="entry name" value="DUF6880"/>
    <property type="match status" value="1"/>
</dbReference>
<organism evidence="1 2">
    <name type="scientific">Dickeya zeae</name>
    <dbReference type="NCBI Taxonomy" id="204042"/>
    <lineage>
        <taxon>Bacteria</taxon>
        <taxon>Pseudomonadati</taxon>
        <taxon>Pseudomonadota</taxon>
        <taxon>Gammaproteobacteria</taxon>
        <taxon>Enterobacterales</taxon>
        <taxon>Pectobacteriaceae</taxon>
        <taxon>Dickeya</taxon>
    </lineage>
</organism>
<evidence type="ECO:0000313" key="2">
    <source>
        <dbReference type="Proteomes" id="UP000824976"/>
    </source>
</evidence>